<dbReference type="Proteomes" id="UP001386955">
    <property type="component" value="Unassembled WGS sequence"/>
</dbReference>
<gene>
    <name evidence="2" type="ORF">VNO78_11252</name>
</gene>
<evidence type="ECO:0000256" key="1">
    <source>
        <dbReference type="SAM" id="MobiDB-lite"/>
    </source>
</evidence>
<name>A0AAN9SM32_PSOTE</name>
<feature type="region of interest" description="Disordered" evidence="1">
    <location>
        <begin position="118"/>
        <end position="147"/>
    </location>
</feature>
<feature type="compositionally biased region" description="Basic and acidic residues" evidence="1">
    <location>
        <begin position="122"/>
        <end position="135"/>
    </location>
</feature>
<evidence type="ECO:0000313" key="3">
    <source>
        <dbReference type="Proteomes" id="UP001386955"/>
    </source>
</evidence>
<accession>A0AAN9SM32</accession>
<dbReference type="AlphaFoldDB" id="A0AAN9SM32"/>
<protein>
    <submittedName>
        <fullName evidence="2">Uncharacterized protein</fullName>
    </submittedName>
</protein>
<dbReference type="PANTHER" id="PTHR34461:SF4">
    <property type="entry name" value="OS01G0101800 PROTEIN"/>
    <property type="match status" value="1"/>
</dbReference>
<dbReference type="PANTHER" id="PTHR34461">
    <property type="entry name" value="EXPRESSED PROTEIN"/>
    <property type="match status" value="1"/>
</dbReference>
<evidence type="ECO:0000313" key="2">
    <source>
        <dbReference type="EMBL" id="KAK7400053.1"/>
    </source>
</evidence>
<reference evidence="2 3" key="1">
    <citation type="submission" date="2024-01" db="EMBL/GenBank/DDBJ databases">
        <title>The genomes of 5 underutilized Papilionoideae crops provide insights into root nodulation and disease resistanc.</title>
        <authorList>
            <person name="Jiang F."/>
        </authorList>
    </citation>
    <scope>NUCLEOTIDE SEQUENCE [LARGE SCALE GENOMIC DNA]</scope>
    <source>
        <strain evidence="2">DUOXIRENSHENG_FW03</strain>
        <tissue evidence="2">Leaves</tissue>
    </source>
</reference>
<organism evidence="2 3">
    <name type="scientific">Psophocarpus tetragonolobus</name>
    <name type="common">Winged bean</name>
    <name type="synonym">Dolichos tetragonolobus</name>
    <dbReference type="NCBI Taxonomy" id="3891"/>
    <lineage>
        <taxon>Eukaryota</taxon>
        <taxon>Viridiplantae</taxon>
        <taxon>Streptophyta</taxon>
        <taxon>Embryophyta</taxon>
        <taxon>Tracheophyta</taxon>
        <taxon>Spermatophyta</taxon>
        <taxon>Magnoliopsida</taxon>
        <taxon>eudicotyledons</taxon>
        <taxon>Gunneridae</taxon>
        <taxon>Pentapetalae</taxon>
        <taxon>rosids</taxon>
        <taxon>fabids</taxon>
        <taxon>Fabales</taxon>
        <taxon>Fabaceae</taxon>
        <taxon>Papilionoideae</taxon>
        <taxon>50 kb inversion clade</taxon>
        <taxon>NPAAA clade</taxon>
        <taxon>indigoferoid/millettioid clade</taxon>
        <taxon>Phaseoleae</taxon>
        <taxon>Psophocarpus</taxon>
    </lineage>
</organism>
<dbReference type="EMBL" id="JAYMYS010000003">
    <property type="protein sequence ID" value="KAK7400053.1"/>
    <property type="molecule type" value="Genomic_DNA"/>
</dbReference>
<comment type="caution">
    <text evidence="2">The sequence shown here is derived from an EMBL/GenBank/DDBJ whole genome shotgun (WGS) entry which is preliminary data.</text>
</comment>
<keyword evidence="3" id="KW-1185">Reference proteome</keyword>
<proteinExistence type="predicted"/>
<sequence length="968" mass="107359">MDTIRKRNRPYGTLISSRSQLYVHLNRTQDAELVGFVPTNCKKSKRDDDDLPRRPTKDLRARRVYSHPLSTDSGLVEIAFPEGSNRLQVCRGTNLGDCSAKIDGLDGPTTLPDAQMCGSSKVNEDEGKQEAEAPTKDAPVTGTHFPLKTKSTLRPRFQGKLYKAPGSVNYKRLFPFLMDTTTDDSGIPILGVSQNDKEVGQEFQLPLSSQSQEEPKQELKTDTAANYCFKDVGSDVPNSGLKHLSSHTNNLECAEASNRSACTSQEFGVLNEERIQTAPPNADIYDNSEVNVKSVDLTGSTRENAGEGLCLKAEKQKDSRKSKSVPRQHLHCKLFKTPGSISYKRLLPFLMDLTKDDSDTSKFENQTPHQEDEVVMHNSKRFQLPLSSQSGEPSIDEHKTDRCPMHSTVESNGLGNYILVNHSNGLSHDNQPELIPSQDLPGLSMQLNSKEVVLEDLSAPSVNKNVENFAIGSKDRFNACSVMMSDLHSGKNVANIVHNDEFKEVNMISRQDNSESQPNDQNILQINSDVSGQTFVHHSSKEKGLTVNYDESKQFVNMKEHEFVTKFPSEGQSLSQLDSNMLAAKENVTSLNHVRVSNDILRSPSEKIISGKSDMEGHSGGKAASEQNGIVLCSRMPSKDNHNKYASGIKNDSESKIKSVLKRYPRFKLLKQSGSLNYKRLLPFLLNSMKDNSFNGHYPKLAKSMDETSLLPISTSNLRLAPVGDSNGCVPMEHGADEHDVLNGLCKSESSNDASVSVQGIDLPITALAPVINEVFTREEEATPALSKSSVFSEVTENSSFLISSIVEKPPETHECSQSLSQLQVVQQLRVPAVDFKKGILKRNPRGCRGLCTCLNCVSFRFHAERAFEFSRNQLLDAEGAAHDLMKELSHLRNMLERSTDGVDNNTVFDGNQVKEACRKAFAAEELAKKRLSQMHDDLNIHCRIASLQPPRVRFAVHVEEKVIQRDC</sequence>